<protein>
    <submittedName>
        <fullName evidence="2">Uncharacterized protein</fullName>
    </submittedName>
</protein>
<sequence length="740" mass="84107">MNKPEEKKVDQPVVEERKQPGVDIAALTSRWDYGAEGSRVGLLLQMKERIEEAKADFLVVVGGMVNQRAVLNTLKKIIENERERYVELKAEFQVLQKEYQALAAQLKQSPQNQELSLKVRKIIRQIVKKEKEVLNAKPRSSKQLVADQIELLANSVNQDLPKLFRSDGKRMKIYVVTSLAYDGEIGRKVVKRLLELRRSEDDIRYLSSRRPEDTTFRVPLQKSGKTFAVVVPNKGVWRSLYYSTYPDRLIQDEMQRTSQKPCDVYAVGCFASSINRRDGELPYQRISIPALHKLEDVVTAENMIGVRIVRFMPNEQVQPVLTISFKDFVSEERKYIASPSDCSKTEFSIVEEVKKSGEVSIGMLEDELGVTRFKLLRALTTLVKRKRAKVGLVYDEDSQKYGFASEWFQRMIRYTWPDKAAWTKDVLAGFGCLHGGSVHTAYKFFVQQLPGLLVAHEVKYLLAVGDLTEGLKHNLALRGEVYGGMNNTWQEKATAYMMAEVLLEVLNVRLEKALKEKDVKKMSAQEMTALVSDSLMTFLYWIGNHDDWSSDFGYDPLAMFDATLKEELGSGLEKIKNKYGLSQISVPEVLKHKVILMQKGKPYTMPSGVTIDGAHYYAGRTQTSSTWLQRALSQLKAQLVWVANFHVAEIVEKWEAHSGLRVAMQLPTLKSKSSFEENKGKTTDFGVGLLKVWSHKGRVMVSETNFLGVNPRESLSNKDIVRGLLRDAGVGKWVDLKEIQ</sequence>
<reference evidence="2 3" key="1">
    <citation type="journal article" date="2016" name="Nat. Commun.">
        <title>Thousands of microbial genomes shed light on interconnected biogeochemical processes in an aquifer system.</title>
        <authorList>
            <person name="Anantharaman K."/>
            <person name="Brown C.T."/>
            <person name="Hug L.A."/>
            <person name="Sharon I."/>
            <person name="Castelle C.J."/>
            <person name="Probst A.J."/>
            <person name="Thomas B.C."/>
            <person name="Singh A."/>
            <person name="Wilkins M.J."/>
            <person name="Karaoz U."/>
            <person name="Brodie E.L."/>
            <person name="Williams K.H."/>
            <person name="Hubbard S.S."/>
            <person name="Banfield J.F."/>
        </authorList>
    </citation>
    <scope>NUCLEOTIDE SEQUENCE [LARGE SCALE GENOMIC DNA]</scope>
</reference>
<evidence type="ECO:0000313" key="2">
    <source>
        <dbReference type="EMBL" id="OGY67962.1"/>
    </source>
</evidence>
<dbReference type="Proteomes" id="UP000176284">
    <property type="component" value="Unassembled WGS sequence"/>
</dbReference>
<dbReference type="EMBL" id="MHJM01000012">
    <property type="protein sequence ID" value="OGY67962.1"/>
    <property type="molecule type" value="Genomic_DNA"/>
</dbReference>
<dbReference type="AlphaFoldDB" id="A0A1G1ZTT0"/>
<gene>
    <name evidence="2" type="ORF">A3H63_00685</name>
</gene>
<evidence type="ECO:0000256" key="1">
    <source>
        <dbReference type="SAM" id="Coils"/>
    </source>
</evidence>
<dbReference type="STRING" id="1798410.A3H63_00685"/>
<keyword evidence="1" id="KW-0175">Coiled coil</keyword>
<name>A0A1G1ZTT0_9BACT</name>
<proteinExistence type="predicted"/>
<accession>A0A1G1ZTT0</accession>
<comment type="caution">
    <text evidence="2">The sequence shown here is derived from an EMBL/GenBank/DDBJ whole genome shotgun (WGS) entry which is preliminary data.</text>
</comment>
<evidence type="ECO:0000313" key="3">
    <source>
        <dbReference type="Proteomes" id="UP000176284"/>
    </source>
</evidence>
<feature type="coiled-coil region" evidence="1">
    <location>
        <begin position="71"/>
        <end position="132"/>
    </location>
</feature>
<organism evidence="2 3">
    <name type="scientific">Candidatus Harrisonbacteria bacterium RIFCSPLOWO2_02_FULL_45_10c</name>
    <dbReference type="NCBI Taxonomy" id="1798410"/>
    <lineage>
        <taxon>Bacteria</taxon>
        <taxon>Candidatus Harrisoniibacteriota</taxon>
    </lineage>
</organism>